<gene>
    <name evidence="2" type="ORF">IJ22_31530</name>
</gene>
<organism evidence="2 3">
    <name type="scientific">Paenibacillus naphthalenovorans</name>
    <dbReference type="NCBI Taxonomy" id="162209"/>
    <lineage>
        <taxon>Bacteria</taxon>
        <taxon>Bacillati</taxon>
        <taxon>Bacillota</taxon>
        <taxon>Bacilli</taxon>
        <taxon>Bacillales</taxon>
        <taxon>Paenibacillaceae</taxon>
        <taxon>Paenibacillus</taxon>
    </lineage>
</organism>
<evidence type="ECO:0000256" key="1">
    <source>
        <dbReference type="SAM" id="MobiDB-lite"/>
    </source>
</evidence>
<dbReference type="AlphaFoldDB" id="A0A0U2VJJ7"/>
<dbReference type="PATRIC" id="fig|162209.4.peg.3373"/>
<feature type="region of interest" description="Disordered" evidence="1">
    <location>
        <begin position="1"/>
        <end position="29"/>
    </location>
</feature>
<name>A0A0U2VJJ7_9BACL</name>
<sequence>MLLHREDTPAIESVSEESGCPSSLLSSPLKPYGRLYRQVEGTGVEPRIVVHEPLRSTKWEEPFLRAYAMQHKKGFSNKGGTAAFSSLIGRKSLFCVERNREALKAKAHNETTIKEAAWR</sequence>
<dbReference type="STRING" id="162209.IJ22_31530"/>
<evidence type="ECO:0000313" key="3">
    <source>
        <dbReference type="Proteomes" id="UP000061660"/>
    </source>
</evidence>
<proteinExistence type="predicted"/>
<reference evidence="2 3" key="2">
    <citation type="journal article" date="2016" name="Genome Announc.">
        <title>Complete Genome Sequences of Two Interactive Moderate Thermophiles, Paenibacillus napthalenovorans 32O-Y and Paenibacillus sp. 32O-W.</title>
        <authorList>
            <person name="Butler R.R.III."/>
            <person name="Wang J."/>
            <person name="Stark B.C."/>
            <person name="Pombert J.F."/>
        </authorList>
    </citation>
    <scope>NUCLEOTIDE SEQUENCE [LARGE SCALE GENOMIC DNA]</scope>
    <source>
        <strain evidence="2 3">32O-Y</strain>
    </source>
</reference>
<protein>
    <submittedName>
        <fullName evidence="2">Uncharacterized protein</fullName>
    </submittedName>
</protein>
<dbReference type="KEGG" id="pnp:IJ22_31530"/>
<dbReference type="Proteomes" id="UP000061660">
    <property type="component" value="Chromosome"/>
</dbReference>
<reference evidence="3" key="1">
    <citation type="submission" date="2015-12" db="EMBL/GenBank/DDBJ databases">
        <title>Complete genome sequences of two moderately thermophilic Paenibacillus species.</title>
        <authorList>
            <person name="Butler R.III."/>
            <person name="Wang J."/>
            <person name="Stark B.C."/>
            <person name="Pombert J.-F."/>
        </authorList>
    </citation>
    <scope>NUCLEOTIDE SEQUENCE [LARGE SCALE GENOMIC DNA]</scope>
    <source>
        <strain evidence="3">32O-Y</strain>
    </source>
</reference>
<accession>A0A0U2VJJ7</accession>
<keyword evidence="3" id="KW-1185">Reference proteome</keyword>
<evidence type="ECO:0000313" key="2">
    <source>
        <dbReference type="EMBL" id="ALS23523.1"/>
    </source>
</evidence>
<dbReference type="EMBL" id="CP013652">
    <property type="protein sequence ID" value="ALS23523.1"/>
    <property type="molecule type" value="Genomic_DNA"/>
</dbReference>